<accession>A0ACC1WT85</accession>
<protein>
    <submittedName>
        <fullName evidence="1">Vinorine synthase-like</fullName>
    </submittedName>
</protein>
<dbReference type="Proteomes" id="UP001164539">
    <property type="component" value="Chromosome 14"/>
</dbReference>
<sequence>MKMEVEMISKECIKPSSPTPCHLKNHKLSLFDLYLPPIYVPIVLYYPFNQDTNLSPSQIHDIISARLQMLKQSLSEILSSFYPFAGKIKDLLSVDCNDEGIYFVEARVKSSLSEFLNHPDNSLITKLLSDDAKWFGAPVPGNYVAGVQVTTFACGGIVVGAFVSHMIADGTTFSWFLKSWAAATARNNNNNTNIEQVIIHPKLDAVSLLPQNDQANGYPREVCSSAVFTSHIKFDNFITRRFVFDASAIANLKAMVKSRSSSGVQNPSRVEVVTAFLTKSIITALKSKSEYKNYKGNFVWMASAELRKDDKETDQLHGLVSQLREAITKVNGDFVNSLQGDEGVRNFLEAVKHESETCASAADNIVFTSWCNLGFYEIDFGWGKPAWASVYGLAGQTHSHNLIVLMDTKLGNGIEAWVYLPQEDMATLELDKQLLQFASMDPSPLN</sequence>
<gene>
    <name evidence="1" type="ORF">OWV82_025366</name>
</gene>
<organism evidence="1 2">
    <name type="scientific">Melia azedarach</name>
    <name type="common">Chinaberry tree</name>
    <dbReference type="NCBI Taxonomy" id="155640"/>
    <lineage>
        <taxon>Eukaryota</taxon>
        <taxon>Viridiplantae</taxon>
        <taxon>Streptophyta</taxon>
        <taxon>Embryophyta</taxon>
        <taxon>Tracheophyta</taxon>
        <taxon>Spermatophyta</taxon>
        <taxon>Magnoliopsida</taxon>
        <taxon>eudicotyledons</taxon>
        <taxon>Gunneridae</taxon>
        <taxon>Pentapetalae</taxon>
        <taxon>rosids</taxon>
        <taxon>malvids</taxon>
        <taxon>Sapindales</taxon>
        <taxon>Meliaceae</taxon>
        <taxon>Melia</taxon>
    </lineage>
</organism>
<proteinExistence type="predicted"/>
<keyword evidence="2" id="KW-1185">Reference proteome</keyword>
<reference evidence="1 2" key="1">
    <citation type="journal article" date="2023" name="Science">
        <title>Complex scaffold remodeling in plant triterpene biosynthesis.</title>
        <authorList>
            <person name="De La Pena R."/>
            <person name="Hodgson H."/>
            <person name="Liu J.C."/>
            <person name="Stephenson M.J."/>
            <person name="Martin A.C."/>
            <person name="Owen C."/>
            <person name="Harkess A."/>
            <person name="Leebens-Mack J."/>
            <person name="Jimenez L.E."/>
            <person name="Osbourn A."/>
            <person name="Sattely E.S."/>
        </authorList>
    </citation>
    <scope>NUCLEOTIDE SEQUENCE [LARGE SCALE GENOMIC DNA]</scope>
    <source>
        <strain evidence="2">cv. JPN11</strain>
        <tissue evidence="1">Leaf</tissue>
    </source>
</reference>
<name>A0ACC1WT85_MELAZ</name>
<evidence type="ECO:0000313" key="2">
    <source>
        <dbReference type="Proteomes" id="UP001164539"/>
    </source>
</evidence>
<comment type="caution">
    <text evidence="1">The sequence shown here is derived from an EMBL/GenBank/DDBJ whole genome shotgun (WGS) entry which is preliminary data.</text>
</comment>
<dbReference type="EMBL" id="CM051407">
    <property type="protein sequence ID" value="KAJ4702258.1"/>
    <property type="molecule type" value="Genomic_DNA"/>
</dbReference>
<evidence type="ECO:0000313" key="1">
    <source>
        <dbReference type="EMBL" id="KAJ4702258.1"/>
    </source>
</evidence>